<feature type="signal peptide" evidence="1">
    <location>
        <begin position="1"/>
        <end position="23"/>
    </location>
</feature>
<dbReference type="KEGG" id="vgo:GJW-30_1_01708"/>
<dbReference type="RefSeq" id="WP_096354211.1">
    <property type="nucleotide sequence ID" value="NZ_AP014946.1"/>
</dbReference>
<dbReference type="InterPro" id="IPR009333">
    <property type="entry name" value="DUF992"/>
</dbReference>
<evidence type="ECO:0008006" key="4">
    <source>
        <dbReference type="Google" id="ProtNLM"/>
    </source>
</evidence>
<dbReference type="Pfam" id="PF06186">
    <property type="entry name" value="DUF992"/>
    <property type="match status" value="1"/>
</dbReference>
<evidence type="ECO:0000313" key="2">
    <source>
        <dbReference type="EMBL" id="BAT59178.1"/>
    </source>
</evidence>
<keyword evidence="1" id="KW-0732">Signal</keyword>
<sequence length="157" mass="15774">MRRFALLATTAAALLISAAGAQAQQPVQAGVLECRGGASIGFIIGSVTNLACVMRSPGLPDDFYVATVNKVGLDIGITEQTALAWAVFAPVNQLRPGDLSGQYAGIQGSASWGAGLGANVLVGGSNNTVALQPASIQGQVGLSIAAGLETLTLRPGR</sequence>
<proteinExistence type="predicted"/>
<keyword evidence="3" id="KW-1185">Reference proteome</keyword>
<reference evidence="2 3" key="1">
    <citation type="submission" date="2015-08" db="EMBL/GenBank/DDBJ databases">
        <title>Investigation of the bacterial diversity of lava forest soil.</title>
        <authorList>
            <person name="Lee J.S."/>
        </authorList>
    </citation>
    <scope>NUCLEOTIDE SEQUENCE [LARGE SCALE GENOMIC DNA]</scope>
    <source>
        <strain evidence="2 3">GJW-30</strain>
    </source>
</reference>
<dbReference type="Proteomes" id="UP000236884">
    <property type="component" value="Chromosome"/>
</dbReference>
<gene>
    <name evidence="2" type="ORF">GJW-30_1_01708</name>
</gene>
<evidence type="ECO:0000256" key="1">
    <source>
        <dbReference type="SAM" id="SignalP"/>
    </source>
</evidence>
<dbReference type="AlphaFoldDB" id="A0A0S3PT95"/>
<protein>
    <recommendedName>
        <fullName evidence="4">DUF992 domain-containing protein</fullName>
    </recommendedName>
</protein>
<dbReference type="OrthoDB" id="7362478at2"/>
<feature type="chain" id="PRO_5006615730" description="DUF992 domain-containing protein" evidence="1">
    <location>
        <begin position="24"/>
        <end position="157"/>
    </location>
</feature>
<dbReference type="EMBL" id="AP014946">
    <property type="protein sequence ID" value="BAT59178.1"/>
    <property type="molecule type" value="Genomic_DNA"/>
</dbReference>
<organism evidence="2 3">
    <name type="scientific">Variibacter gotjawalensis</name>
    <dbReference type="NCBI Taxonomy" id="1333996"/>
    <lineage>
        <taxon>Bacteria</taxon>
        <taxon>Pseudomonadati</taxon>
        <taxon>Pseudomonadota</taxon>
        <taxon>Alphaproteobacteria</taxon>
        <taxon>Hyphomicrobiales</taxon>
        <taxon>Nitrobacteraceae</taxon>
        <taxon>Variibacter</taxon>
    </lineage>
</organism>
<accession>A0A0S3PT95</accession>
<name>A0A0S3PT95_9BRAD</name>
<evidence type="ECO:0000313" key="3">
    <source>
        <dbReference type="Proteomes" id="UP000236884"/>
    </source>
</evidence>